<name>A0A0B1RWW6_OESDE</name>
<keyword evidence="1" id="KW-0472">Membrane</keyword>
<dbReference type="Pfam" id="PF04987">
    <property type="entry name" value="PigN"/>
    <property type="match status" value="1"/>
</dbReference>
<dbReference type="InterPro" id="IPR017852">
    <property type="entry name" value="GPI_EtnP_transferase_1_C"/>
</dbReference>
<comment type="caution">
    <text evidence="1">Lacks conserved residue(s) required for the propagation of feature annotation.</text>
</comment>
<proteinExistence type="inferred from homology"/>
<sequence>MGVLPLRVLDVSPKYLFRSAFSNFLQLKEQFLALRAEKAKRLWFVDSEYFGLRALEALEAELVKLARLRRFAVASTLFVENADSIKRTILFYHRYDRTFLGAAVSCCFIAWITLVWCYLTRFVWDRSISLFTKETIIPSKYFSGLLILTLLFCLYCRLPWSNFIYLLLPVYLLSVVENLLNIVHKVKEFVKDCIANYATMSFSFLLKPFLGFVGTSVLLFIFVIVFIDRRFLAGIFVLLLFLPNLYDSKVTDDWSKAWRICCVILLPFPFFPNVGTFEMHFICILAPVLLAILLRYLAEHPLLAKKKNDLRMLAGLLFITAGLILVSSYLFQKPPALLRLISWCSLPLSLILPLFAPPTIVDKSVWHISSLFIPFSLLSIAYESIFALCFLPLLFLFLRFEFSHLSDIEFLHVKADLSTDPMCNSKSTRVAGAEIRRAITCVCFVLASLFGTGNFASMNSFNPSTLSRFISVFSPFTMAALLVLKLLIPLLMVALLFSAVLRFNKEAIQRLSCLVLIITDLMAMVCCFELFSLVNHLLLSIVFLRDA</sequence>
<keyword evidence="1" id="KW-0337">GPI-anchor biosynthesis</keyword>
<evidence type="ECO:0000313" key="3">
    <source>
        <dbReference type="EMBL" id="KHJ77583.1"/>
    </source>
</evidence>
<feature type="transmembrane region" description="Helical" evidence="1">
    <location>
        <begin position="99"/>
        <end position="120"/>
    </location>
</feature>
<accession>A0A0B1RWW6</accession>
<keyword evidence="1" id="KW-0256">Endoplasmic reticulum</keyword>
<feature type="transmembrane region" description="Helical" evidence="1">
    <location>
        <begin position="258"/>
        <end position="273"/>
    </location>
</feature>
<dbReference type="GO" id="GO:0006506">
    <property type="term" value="P:GPI anchor biosynthetic process"/>
    <property type="evidence" value="ECO:0007669"/>
    <property type="project" value="UniProtKB-UniPathway"/>
</dbReference>
<dbReference type="UniPathway" id="UPA00196"/>
<feature type="transmembrane region" description="Helical" evidence="1">
    <location>
        <begin position="476"/>
        <end position="501"/>
    </location>
</feature>
<keyword evidence="1" id="KW-1133">Transmembrane helix</keyword>
<dbReference type="EC" id="2.-.-.-" evidence="1"/>
<evidence type="ECO:0000259" key="2">
    <source>
        <dbReference type="Pfam" id="PF04987"/>
    </source>
</evidence>
<feature type="transmembrane region" description="Helical" evidence="1">
    <location>
        <begin position="141"/>
        <end position="160"/>
    </location>
</feature>
<dbReference type="OrthoDB" id="1729659at2759"/>
<comment type="pathway">
    <text evidence="1">Glycolipid biosynthesis; glycosylphosphatidylinositol-anchor biosynthesis.</text>
</comment>
<feature type="transmembrane region" description="Helical" evidence="1">
    <location>
        <begin position="513"/>
        <end position="544"/>
    </location>
</feature>
<dbReference type="GO" id="GO:0005789">
    <property type="term" value="C:endoplasmic reticulum membrane"/>
    <property type="evidence" value="ECO:0007669"/>
    <property type="project" value="UniProtKB-SubCell"/>
</dbReference>
<keyword evidence="1" id="KW-0808">Transferase</keyword>
<feature type="transmembrane region" description="Helical" evidence="1">
    <location>
        <begin position="204"/>
        <end position="225"/>
    </location>
</feature>
<reference evidence="3 4" key="1">
    <citation type="submission" date="2014-03" db="EMBL/GenBank/DDBJ databases">
        <title>Draft genome of the hookworm Oesophagostomum dentatum.</title>
        <authorList>
            <person name="Mitreva M."/>
        </authorList>
    </citation>
    <scope>NUCLEOTIDE SEQUENCE [LARGE SCALE GENOMIC DNA]</scope>
    <source>
        <strain evidence="3 4">OD-Hann</strain>
    </source>
</reference>
<feature type="transmembrane region" description="Helical" evidence="1">
    <location>
        <begin position="438"/>
        <end position="456"/>
    </location>
</feature>
<protein>
    <recommendedName>
        <fullName evidence="1">GPI ethanolamine phosphate transferase 1</fullName>
        <ecNumber evidence="1">2.-.-.-</ecNumber>
    </recommendedName>
</protein>
<dbReference type="Proteomes" id="UP000053660">
    <property type="component" value="Unassembled WGS sequence"/>
</dbReference>
<evidence type="ECO:0000256" key="1">
    <source>
        <dbReference type="RuleBase" id="RU367138"/>
    </source>
</evidence>
<feature type="domain" description="GPI ethanolamine phosphate transferase 1 C-terminal" evidence="2">
    <location>
        <begin position="89"/>
        <end position="528"/>
    </location>
</feature>
<comment type="function">
    <text evidence="1">Ethanolamine phosphate transferase involved in glycosylphosphatidylinositol-anchor biosynthesis. Transfers ethanolamine phosphate to the first alpha-1,4-linked mannose of the glycosylphosphatidylinositol precursor of GPI-anchor.</text>
</comment>
<feature type="transmembrane region" description="Helical" evidence="1">
    <location>
        <begin position="371"/>
        <end position="398"/>
    </location>
</feature>
<feature type="transmembrane region" description="Helical" evidence="1">
    <location>
        <begin position="310"/>
        <end position="331"/>
    </location>
</feature>
<comment type="similarity">
    <text evidence="1">Belongs to the PIGG/PIGN/PIGO family. PIGN subfamily.</text>
</comment>
<comment type="subcellular location">
    <subcellularLocation>
        <location evidence="1">Endoplasmic reticulum membrane</location>
        <topology evidence="1">Multi-pass membrane protein</topology>
    </subcellularLocation>
</comment>
<dbReference type="AlphaFoldDB" id="A0A0B1RWW6"/>
<feature type="transmembrane region" description="Helical" evidence="1">
    <location>
        <begin position="231"/>
        <end position="246"/>
    </location>
</feature>
<dbReference type="PANTHER" id="PTHR12250">
    <property type="entry name" value="PHOSPHATIDYLINOSITOL GLYCAN, CLASS N"/>
    <property type="match status" value="1"/>
</dbReference>
<dbReference type="InterPro" id="IPR007070">
    <property type="entry name" value="GPI_EtnP_transferase_1"/>
</dbReference>
<keyword evidence="1" id="KW-0812">Transmembrane</keyword>
<organism evidence="3 4">
    <name type="scientific">Oesophagostomum dentatum</name>
    <name type="common">Nodular worm</name>
    <dbReference type="NCBI Taxonomy" id="61180"/>
    <lineage>
        <taxon>Eukaryota</taxon>
        <taxon>Metazoa</taxon>
        <taxon>Ecdysozoa</taxon>
        <taxon>Nematoda</taxon>
        <taxon>Chromadorea</taxon>
        <taxon>Rhabditida</taxon>
        <taxon>Rhabditina</taxon>
        <taxon>Rhabditomorpha</taxon>
        <taxon>Strongyloidea</taxon>
        <taxon>Strongylidae</taxon>
        <taxon>Oesophagostomum</taxon>
    </lineage>
</organism>
<feature type="transmembrane region" description="Helical" evidence="1">
    <location>
        <begin position="166"/>
        <end position="183"/>
    </location>
</feature>
<keyword evidence="4" id="KW-1185">Reference proteome</keyword>
<gene>
    <name evidence="3" type="ORF">OESDEN_22797</name>
</gene>
<dbReference type="EMBL" id="KN610618">
    <property type="protein sequence ID" value="KHJ77583.1"/>
    <property type="molecule type" value="Genomic_DNA"/>
</dbReference>
<dbReference type="PANTHER" id="PTHR12250:SF0">
    <property type="entry name" value="GPI ETHANOLAMINE PHOSPHATE TRANSFERASE 1"/>
    <property type="match status" value="1"/>
</dbReference>
<dbReference type="GO" id="GO:0051377">
    <property type="term" value="F:mannose-ethanolamine phosphotransferase activity"/>
    <property type="evidence" value="ECO:0007669"/>
    <property type="project" value="UniProtKB-UniRule"/>
</dbReference>
<evidence type="ECO:0000313" key="4">
    <source>
        <dbReference type="Proteomes" id="UP000053660"/>
    </source>
</evidence>